<dbReference type="EMBL" id="CP007128">
    <property type="protein sequence ID" value="AHG88706.1"/>
    <property type="molecule type" value="Genomic_DNA"/>
</dbReference>
<keyword evidence="2 3" id="KW-0479">Metal-binding</keyword>
<dbReference type="OrthoDB" id="9792792at2"/>
<dbReference type="NCBIfam" id="TIGR00486">
    <property type="entry name" value="YbgI_SA1388"/>
    <property type="match status" value="1"/>
</dbReference>
<dbReference type="RefSeq" id="WP_025410231.1">
    <property type="nucleotide sequence ID" value="NZ_CP007128.1"/>
</dbReference>
<dbReference type="GO" id="GO:0005737">
    <property type="term" value="C:cytoplasm"/>
    <property type="evidence" value="ECO:0007669"/>
    <property type="project" value="TreeGrafter"/>
</dbReference>
<accession>W0RD56</accession>
<feature type="binding site" evidence="3">
    <location>
        <position position="233"/>
    </location>
    <ligand>
        <name>a divalent metal cation</name>
        <dbReference type="ChEBI" id="CHEBI:60240"/>
        <label>1</label>
    </ligand>
</feature>
<feature type="binding site" evidence="3">
    <location>
        <position position="70"/>
    </location>
    <ligand>
        <name>a divalent metal cation</name>
        <dbReference type="ChEBI" id="CHEBI:60240"/>
        <label>1</label>
    </ligand>
</feature>
<dbReference type="InterPro" id="IPR002678">
    <property type="entry name" value="DUF34/NIF3"/>
</dbReference>
<name>W0RD56_9BACT</name>
<dbReference type="PANTHER" id="PTHR13799:SF14">
    <property type="entry name" value="GTP CYCLOHYDROLASE 1 TYPE 2 HOMOLOG"/>
    <property type="match status" value="1"/>
</dbReference>
<feature type="binding site" evidence="3">
    <location>
        <position position="71"/>
    </location>
    <ligand>
        <name>a divalent metal cation</name>
        <dbReference type="ChEBI" id="CHEBI:60240"/>
        <label>1</label>
    </ligand>
</feature>
<sequence>MSPVDASLRDVVDALDAELRTRDVPDYGGAVNGLQLANAGVVRRVATAVDFSRAAAEGAAAAGADLLVVHHGMFWGGAQPIVGPAYERLRTLLARDVAVYASHLPLDMHPTLGNNALLARELGLVPDGGFARYKTIDVGVSGEADMETAEIAARASAFAARWGGALRHTPIAPGRRTRRWGICTGAGASSDTLREAGERGLDTLVVGEGPHHTAVDAAERDVTVIYAGHYATETLGVRAVGAWLESRFGLPWTFVGEPTGL</sequence>
<feature type="binding site" evidence="3">
    <location>
        <position position="107"/>
    </location>
    <ligand>
        <name>a divalent metal cation</name>
        <dbReference type="ChEBI" id="CHEBI:60240"/>
        <label>1</label>
    </ligand>
</feature>
<evidence type="ECO:0000313" key="5">
    <source>
        <dbReference type="Proteomes" id="UP000019151"/>
    </source>
</evidence>
<evidence type="ECO:0000256" key="2">
    <source>
        <dbReference type="ARBA" id="ARBA00022723"/>
    </source>
</evidence>
<dbReference type="SUPFAM" id="SSF102705">
    <property type="entry name" value="NIF3 (NGG1p interacting factor 3)-like"/>
    <property type="match status" value="1"/>
</dbReference>
<proteinExistence type="inferred from homology"/>
<protein>
    <submittedName>
        <fullName evidence="4">NGG1p interacting factor 3 protein, NIF3</fullName>
    </submittedName>
</protein>
<dbReference type="PATRIC" id="fig|861299.3.peg.1185"/>
<organism evidence="4 5">
    <name type="scientific">Gemmatirosa kalamazoonensis</name>
    <dbReference type="NCBI Taxonomy" id="861299"/>
    <lineage>
        <taxon>Bacteria</taxon>
        <taxon>Pseudomonadati</taxon>
        <taxon>Gemmatimonadota</taxon>
        <taxon>Gemmatimonadia</taxon>
        <taxon>Gemmatimonadales</taxon>
        <taxon>Gemmatimonadaceae</taxon>
        <taxon>Gemmatirosa</taxon>
    </lineage>
</organism>
<comment type="similarity">
    <text evidence="1">Belongs to the GTP cyclohydrolase I type 2/NIF3 family.</text>
</comment>
<dbReference type="Gene3D" id="3.40.1390.30">
    <property type="entry name" value="NIF3 (NGG1p interacting factor 3)-like"/>
    <property type="match status" value="2"/>
</dbReference>
<dbReference type="InterPro" id="IPR036069">
    <property type="entry name" value="DUF34/NIF3_sf"/>
</dbReference>
<dbReference type="eggNOG" id="COG0327">
    <property type="taxonomic scope" value="Bacteria"/>
</dbReference>
<dbReference type="GO" id="GO:0046872">
    <property type="term" value="F:metal ion binding"/>
    <property type="evidence" value="ECO:0007669"/>
    <property type="project" value="UniProtKB-KW"/>
</dbReference>
<dbReference type="InParanoid" id="W0RD56"/>
<dbReference type="KEGG" id="gba:J421_1169"/>
<dbReference type="STRING" id="861299.J421_1169"/>
<dbReference type="HOGENOM" id="CLU_037423_3_0_0"/>
<evidence type="ECO:0000256" key="1">
    <source>
        <dbReference type="ARBA" id="ARBA00006964"/>
    </source>
</evidence>
<dbReference type="Proteomes" id="UP000019151">
    <property type="component" value="Chromosome"/>
</dbReference>
<feature type="binding site" evidence="3">
    <location>
        <position position="229"/>
    </location>
    <ligand>
        <name>a divalent metal cation</name>
        <dbReference type="ChEBI" id="CHEBI:60240"/>
        <label>1</label>
    </ligand>
</feature>
<evidence type="ECO:0000256" key="3">
    <source>
        <dbReference type="PIRSR" id="PIRSR602678-1"/>
    </source>
</evidence>
<dbReference type="Pfam" id="PF01784">
    <property type="entry name" value="DUF34_NIF3"/>
    <property type="match status" value="1"/>
</dbReference>
<gene>
    <name evidence="4" type="ORF">J421_1169</name>
</gene>
<keyword evidence="5" id="KW-1185">Reference proteome</keyword>
<dbReference type="AlphaFoldDB" id="W0RD56"/>
<dbReference type="PANTHER" id="PTHR13799">
    <property type="entry name" value="NGG1 INTERACTING FACTOR 3"/>
    <property type="match status" value="1"/>
</dbReference>
<evidence type="ECO:0000313" key="4">
    <source>
        <dbReference type="EMBL" id="AHG88706.1"/>
    </source>
</evidence>
<reference evidence="4 5" key="1">
    <citation type="journal article" date="2014" name="Genome Announc.">
        <title>Genome Sequence and Methylome of Soil Bacterium Gemmatirosa kalamazoonensis KBS708T, a Member of the Rarely Cultivated Gemmatimonadetes Phylum.</title>
        <authorList>
            <person name="Debruyn J.M."/>
            <person name="Radosevich M."/>
            <person name="Wommack K.E."/>
            <person name="Polson S.W."/>
            <person name="Hauser L.J."/>
            <person name="Fawaz M.N."/>
            <person name="Korlach J."/>
            <person name="Tsai Y.C."/>
        </authorList>
    </citation>
    <scope>NUCLEOTIDE SEQUENCE [LARGE SCALE GENOMIC DNA]</scope>
    <source>
        <strain evidence="4 5">KBS708</strain>
    </source>
</reference>